<dbReference type="RefSeq" id="XP_003102540.2">
    <property type="nucleotide sequence ID" value="XM_003102492.2"/>
</dbReference>
<organism evidence="13">
    <name type="scientific">Caenorhabditis remanei</name>
    <name type="common">Caenorhabditis vulgaris</name>
    <dbReference type="NCBI Taxonomy" id="31234"/>
    <lineage>
        <taxon>Eukaryota</taxon>
        <taxon>Metazoa</taxon>
        <taxon>Ecdysozoa</taxon>
        <taxon>Nematoda</taxon>
        <taxon>Chromadorea</taxon>
        <taxon>Rhabditida</taxon>
        <taxon>Rhabditina</taxon>
        <taxon>Rhabditomorpha</taxon>
        <taxon>Rhabditoidea</taxon>
        <taxon>Rhabditidae</taxon>
        <taxon>Peloderinae</taxon>
        <taxon>Caenorhabditis</taxon>
    </lineage>
</organism>
<dbReference type="STRING" id="31234.E3MMY5"/>
<feature type="compositionally biased region" description="Acidic residues" evidence="10">
    <location>
        <begin position="249"/>
        <end position="259"/>
    </location>
</feature>
<proteinExistence type="inferred from homology"/>
<dbReference type="eggNOG" id="KOG4852">
    <property type="taxonomic scope" value="Eukaryota"/>
</dbReference>
<dbReference type="PANTHER" id="PTHR31196">
    <property type="entry name" value="RNA POLYMERASE II NUCLEAR LOCALIZATION PROTEIN SLC7A6OS-RELATED"/>
    <property type="match status" value="1"/>
</dbReference>
<evidence type="ECO:0000313" key="12">
    <source>
        <dbReference type="EMBL" id="EFP05225.1"/>
    </source>
</evidence>
<dbReference type="KEGG" id="crq:GCK72_005746"/>
<evidence type="ECO:0000256" key="9">
    <source>
        <dbReference type="ARBA" id="ARBA00023242"/>
    </source>
</evidence>
<dbReference type="EMBL" id="DS268458">
    <property type="protein sequence ID" value="EFP05225.1"/>
    <property type="molecule type" value="Genomic_DNA"/>
</dbReference>
<feature type="region of interest" description="Disordered" evidence="10">
    <location>
        <begin position="165"/>
        <end position="221"/>
    </location>
</feature>
<feature type="region of interest" description="Disordered" evidence="10">
    <location>
        <begin position="237"/>
        <end position="259"/>
    </location>
</feature>
<protein>
    <recommendedName>
        <fullName evidence="5">Probable RNA polymerase II nuclear localization protein SLC7A6OS</fullName>
    </recommendedName>
</protein>
<evidence type="ECO:0000256" key="7">
    <source>
        <dbReference type="ARBA" id="ARBA00022490"/>
    </source>
</evidence>
<feature type="domain" description="Transcription factor Iwr1" evidence="11">
    <location>
        <begin position="124"/>
        <end position="200"/>
    </location>
</feature>
<dbReference type="HOGENOM" id="CLU_094338_0_0_1"/>
<dbReference type="PANTHER" id="PTHR31196:SF2">
    <property type="entry name" value="RNA POLYMERASE II NUCLEAR LOCALIZATION PROTEIN SLC7A6OS-RELATED"/>
    <property type="match status" value="1"/>
</dbReference>
<dbReference type="Proteomes" id="UP000008281">
    <property type="component" value="Unassembled WGS sequence"/>
</dbReference>
<dbReference type="InterPro" id="IPR013883">
    <property type="entry name" value="TF_Iwr1_dom"/>
</dbReference>
<dbReference type="Pfam" id="PF08574">
    <property type="entry name" value="Iwr1"/>
    <property type="match status" value="1"/>
</dbReference>
<keyword evidence="9" id="KW-0539">Nucleus</keyword>
<evidence type="ECO:0000256" key="3">
    <source>
        <dbReference type="ARBA" id="ARBA00004496"/>
    </source>
</evidence>
<evidence type="ECO:0000256" key="5">
    <source>
        <dbReference type="ARBA" id="ARBA00017036"/>
    </source>
</evidence>
<reference evidence="12" key="1">
    <citation type="submission" date="2007-07" db="EMBL/GenBank/DDBJ databases">
        <title>PCAP assembly of the Caenorhabditis remanei genome.</title>
        <authorList>
            <consortium name="The Caenorhabditis remanei Sequencing Consortium"/>
            <person name="Wilson R.K."/>
        </authorList>
    </citation>
    <scope>NUCLEOTIDE SEQUENCE [LARGE SCALE GENOMIC DNA]</scope>
    <source>
        <strain evidence="12">PB4641</strain>
    </source>
</reference>
<dbReference type="InterPro" id="IPR040218">
    <property type="entry name" value="SLC7A6OS"/>
</dbReference>
<gene>
    <name evidence="12" type="ORF">CRE_04042</name>
</gene>
<evidence type="ECO:0000256" key="8">
    <source>
        <dbReference type="ARBA" id="ARBA00022927"/>
    </source>
</evidence>
<dbReference type="CTD" id="9797609"/>
<accession>E3MMY5</accession>
<comment type="subcellular location">
    <subcellularLocation>
        <location evidence="3">Cytoplasm</location>
    </subcellularLocation>
    <subcellularLocation>
        <location evidence="2">Nucleus</location>
    </subcellularLocation>
</comment>
<feature type="compositionally biased region" description="Acidic residues" evidence="10">
    <location>
        <begin position="197"/>
        <end position="207"/>
    </location>
</feature>
<dbReference type="AlphaFoldDB" id="E3MMY5"/>
<keyword evidence="13" id="KW-1185">Reference proteome</keyword>
<keyword evidence="8" id="KW-0653">Protein transport</keyword>
<sequence length="259" mass="28891">MSAPLIRVSRKRTADPHEALILHTKRAKQAAPLVFTLFKAAASGTDEELTGARVLDLPRVENRMEDERLVGESSDNPLGFVKDEAVGLVGEVEKQQKAEENVQVSLNGRLLLPVTNSESASAQDDVVYDYYAIHEKPGNAGIVGGDSANWEADIEGADVRFANRDELDLGDDDDSDGPPADDEDDSNDEDNWRNDYPDEDSYDEDSDHGDPYGMLEPGRWHVGEEYADESFNRRLQNMDLNEERYESYFEGEDTDDDGE</sequence>
<dbReference type="GO" id="GO:0015031">
    <property type="term" value="P:protein transport"/>
    <property type="evidence" value="ECO:0007669"/>
    <property type="project" value="UniProtKB-KW"/>
</dbReference>
<dbReference type="InParanoid" id="E3MMY5"/>
<feature type="compositionally biased region" description="Acidic residues" evidence="10">
    <location>
        <begin position="168"/>
        <end position="189"/>
    </location>
</feature>
<evidence type="ECO:0000256" key="4">
    <source>
        <dbReference type="ARBA" id="ARBA00010218"/>
    </source>
</evidence>
<dbReference type="GO" id="GO:0032502">
    <property type="term" value="P:developmental process"/>
    <property type="evidence" value="ECO:0007669"/>
    <property type="project" value="TreeGrafter"/>
</dbReference>
<dbReference type="FunCoup" id="E3MMY5">
    <property type="interactions" value="57"/>
</dbReference>
<evidence type="ECO:0000256" key="1">
    <source>
        <dbReference type="ARBA" id="ARBA00003202"/>
    </source>
</evidence>
<keyword evidence="6" id="KW-0813">Transport</keyword>
<dbReference type="OMA" id="HIGEMGF"/>
<name>E3MMY5_CAERE</name>
<evidence type="ECO:0000256" key="10">
    <source>
        <dbReference type="SAM" id="MobiDB-lite"/>
    </source>
</evidence>
<dbReference type="GO" id="GO:0005737">
    <property type="term" value="C:cytoplasm"/>
    <property type="evidence" value="ECO:0007669"/>
    <property type="project" value="UniProtKB-SubCell"/>
</dbReference>
<dbReference type="OrthoDB" id="5838155at2759"/>
<dbReference type="GeneID" id="9797609"/>
<evidence type="ECO:0000259" key="11">
    <source>
        <dbReference type="Pfam" id="PF08574"/>
    </source>
</evidence>
<dbReference type="GO" id="GO:0005634">
    <property type="term" value="C:nucleus"/>
    <property type="evidence" value="ECO:0007669"/>
    <property type="project" value="UniProtKB-SubCell"/>
</dbReference>
<comment type="similarity">
    <text evidence="4">Belongs to the IWR1/SLC7A6OS family.</text>
</comment>
<evidence type="ECO:0000256" key="2">
    <source>
        <dbReference type="ARBA" id="ARBA00004123"/>
    </source>
</evidence>
<evidence type="ECO:0000256" key="6">
    <source>
        <dbReference type="ARBA" id="ARBA00022448"/>
    </source>
</evidence>
<comment type="function">
    <text evidence="1">Directs RNA polymerase II nuclear import.</text>
</comment>
<evidence type="ECO:0000313" key="13">
    <source>
        <dbReference type="Proteomes" id="UP000008281"/>
    </source>
</evidence>
<keyword evidence="7" id="KW-0963">Cytoplasm</keyword>